<proteinExistence type="predicted"/>
<dbReference type="Proteomes" id="UP001342418">
    <property type="component" value="Chromosome"/>
</dbReference>
<evidence type="ECO:0000259" key="1">
    <source>
        <dbReference type="PROSITE" id="PS51186"/>
    </source>
</evidence>
<dbReference type="CDD" id="cd04301">
    <property type="entry name" value="NAT_SF"/>
    <property type="match status" value="1"/>
</dbReference>
<feature type="domain" description="N-acetyltransferase" evidence="1">
    <location>
        <begin position="13"/>
        <end position="171"/>
    </location>
</feature>
<gene>
    <name evidence="2" type="ORF">NTH_00408</name>
</gene>
<evidence type="ECO:0000313" key="3">
    <source>
        <dbReference type="Proteomes" id="UP001342418"/>
    </source>
</evidence>
<dbReference type="InterPro" id="IPR000182">
    <property type="entry name" value="GNAT_dom"/>
</dbReference>
<dbReference type="SUPFAM" id="SSF55729">
    <property type="entry name" value="Acyl-CoA N-acyltransferases (Nat)"/>
    <property type="match status" value="1"/>
</dbReference>
<dbReference type="InterPro" id="IPR016181">
    <property type="entry name" value="Acyl_CoA_acyltransferase"/>
</dbReference>
<evidence type="ECO:0000313" key="2">
    <source>
        <dbReference type="EMBL" id="UUP15968.1"/>
    </source>
</evidence>
<keyword evidence="3" id="KW-1185">Reference proteome</keyword>
<dbReference type="RefSeq" id="WP_338528432.1">
    <property type="nucleotide sequence ID" value="NZ_CP030941.1"/>
</dbReference>
<accession>A0ABY5MD28</accession>
<name>A0ABY5MD28_9HYPH</name>
<reference evidence="2 3" key="1">
    <citation type="submission" date="2018-07" db="EMBL/GenBank/DDBJ databases">
        <title>Genome sequence of Nitratireductor thuwali#1536.</title>
        <authorList>
            <person name="Michoud G."/>
            <person name="Merlino G."/>
            <person name="Sefrji F.O."/>
            <person name="Daffonchio D."/>
        </authorList>
    </citation>
    <scope>NUCLEOTIDE SEQUENCE [LARGE SCALE GENOMIC DNA]</scope>
    <source>
        <strain evidence="3">Nit1536</strain>
    </source>
</reference>
<protein>
    <recommendedName>
        <fullName evidence="1">N-acetyltransferase domain-containing protein</fullName>
    </recommendedName>
</protein>
<dbReference type="PROSITE" id="PS51186">
    <property type="entry name" value="GNAT"/>
    <property type="match status" value="1"/>
</dbReference>
<dbReference type="EMBL" id="CP030941">
    <property type="protein sequence ID" value="UUP15968.1"/>
    <property type="molecule type" value="Genomic_DNA"/>
</dbReference>
<sequence length="180" mass="20138">MSRLASPNIQASGIVRRLRPSELPLFRDHLMRLDPESRRDRFNGAASDAFLERYAERCFREGATVVGYVEGMRVLGAAELHERPELDPPTGEIAFSVEKKLQHCGIGSLLFKRLIAHARALGYTQLRVTTHPQNDAMRRLARKFKARLSFEEGETVGHIVLDDVPFVDDAEPDLSTAAVG</sequence>
<dbReference type="Pfam" id="PF00583">
    <property type="entry name" value="Acetyltransf_1"/>
    <property type="match status" value="1"/>
</dbReference>
<organism evidence="2 3">
    <name type="scientific">Nitratireductor thuwali</name>
    <dbReference type="NCBI Taxonomy" id="2267699"/>
    <lineage>
        <taxon>Bacteria</taxon>
        <taxon>Pseudomonadati</taxon>
        <taxon>Pseudomonadota</taxon>
        <taxon>Alphaproteobacteria</taxon>
        <taxon>Hyphomicrobiales</taxon>
        <taxon>Phyllobacteriaceae</taxon>
        <taxon>Nitratireductor</taxon>
    </lineage>
</organism>
<dbReference type="Gene3D" id="3.40.630.30">
    <property type="match status" value="1"/>
</dbReference>